<gene>
    <name evidence="1" type="ORF">Slin15195_G068960</name>
</gene>
<name>A0A9Q9AX62_9PEZI</name>
<dbReference type="AlphaFoldDB" id="A0A9Q9AX62"/>
<evidence type="ECO:0000313" key="1">
    <source>
        <dbReference type="EMBL" id="USW53577.1"/>
    </source>
</evidence>
<evidence type="ECO:0000313" key="2">
    <source>
        <dbReference type="Proteomes" id="UP001056384"/>
    </source>
</evidence>
<dbReference type="Proteomes" id="UP001056384">
    <property type="component" value="Chromosome 5"/>
</dbReference>
<accession>A0A9Q9AX62</accession>
<keyword evidence="2" id="KW-1185">Reference proteome</keyword>
<reference evidence="1" key="1">
    <citation type="submission" date="2022-06" db="EMBL/GenBank/DDBJ databases">
        <title>Complete genome sequences of two strains of the flax pathogen Septoria linicola.</title>
        <authorList>
            <person name="Lapalu N."/>
            <person name="Simon A."/>
            <person name="Demenou B."/>
            <person name="Paumier D."/>
            <person name="Guillot M.-P."/>
            <person name="Gout L."/>
            <person name="Valade R."/>
        </authorList>
    </citation>
    <scope>NUCLEOTIDE SEQUENCE</scope>
    <source>
        <strain evidence="1">SE15195</strain>
    </source>
</reference>
<organism evidence="1 2">
    <name type="scientific">Septoria linicola</name>
    <dbReference type="NCBI Taxonomy" id="215465"/>
    <lineage>
        <taxon>Eukaryota</taxon>
        <taxon>Fungi</taxon>
        <taxon>Dikarya</taxon>
        <taxon>Ascomycota</taxon>
        <taxon>Pezizomycotina</taxon>
        <taxon>Dothideomycetes</taxon>
        <taxon>Dothideomycetidae</taxon>
        <taxon>Mycosphaerellales</taxon>
        <taxon>Mycosphaerellaceae</taxon>
        <taxon>Septoria</taxon>
    </lineage>
</organism>
<proteinExistence type="predicted"/>
<protein>
    <submittedName>
        <fullName evidence="1">Uncharacterized protein</fullName>
    </submittedName>
</protein>
<sequence>MFPTWYDTSFGSYEEQIRAALAAVTGPESHEYSFEFFQNFFRSQEPPHPIFNHARYDGFDDYSFERLAPAFALASDFLTSEHSLQFINAFMTGERTHHTGHNGNMIKRFWRPVIRDGRLSPASKARAETILRELAEFVYFIFTDQPAEENGTGPDAWTSWYEEWHRTEHLHGRRSVIRIGEADNVYIPEMRFENDEYSELGYAWTTFVFGGHVGLAQSGNYLVLRQLPHADLLSPSSKTCQCGEGYPYIATYSKDEKIWKVPKSYVYDIFEMLQGKRTPGWSSLRVPRVEIEQTGSDFAVVS</sequence>
<dbReference type="EMBL" id="CP099422">
    <property type="protein sequence ID" value="USW53577.1"/>
    <property type="molecule type" value="Genomic_DNA"/>
</dbReference>